<reference evidence="3" key="1">
    <citation type="submission" date="2021-02" db="EMBL/GenBank/DDBJ databases">
        <authorList>
            <person name="Nowell W R."/>
        </authorList>
    </citation>
    <scope>NUCLEOTIDE SEQUENCE</scope>
</reference>
<proteinExistence type="predicted"/>
<dbReference type="Proteomes" id="UP000663829">
    <property type="component" value="Unassembled WGS sequence"/>
</dbReference>
<dbReference type="EMBL" id="CAJNOQ010006193">
    <property type="protein sequence ID" value="CAF1126923.1"/>
    <property type="molecule type" value="Genomic_DNA"/>
</dbReference>
<name>A0A814R041_9BILA</name>
<evidence type="ECO:0000313" key="3">
    <source>
        <dbReference type="EMBL" id="CAF1126923.1"/>
    </source>
</evidence>
<dbReference type="OrthoDB" id="10058974at2759"/>
<dbReference type="Proteomes" id="UP000681722">
    <property type="component" value="Unassembled WGS sequence"/>
</dbReference>
<keyword evidence="5" id="KW-1185">Reference proteome</keyword>
<evidence type="ECO:0000313" key="4">
    <source>
        <dbReference type="EMBL" id="CAF3890482.1"/>
    </source>
</evidence>
<protein>
    <submittedName>
        <fullName evidence="3">Uncharacterized protein</fullName>
    </submittedName>
</protein>
<gene>
    <name evidence="3" type="ORF">GPM918_LOCUS19984</name>
    <name evidence="4" type="ORF">SRO942_LOCUS19981</name>
</gene>
<feature type="transmembrane region" description="Helical" evidence="2">
    <location>
        <begin position="28"/>
        <end position="49"/>
    </location>
</feature>
<dbReference type="EMBL" id="CAJOBC010006193">
    <property type="protein sequence ID" value="CAF3890482.1"/>
    <property type="molecule type" value="Genomic_DNA"/>
</dbReference>
<evidence type="ECO:0000256" key="1">
    <source>
        <dbReference type="SAM" id="MobiDB-lite"/>
    </source>
</evidence>
<sequence>MIDQVFSISFCFKRRQGMKKRTCSGHRICVVLILLIGLIVIAQMIYSAYQVSRTKSFLDDSIKEMNQEIYPKEISLYFQHLLQQFEQLDQYSTQTNSILIKASHSMFVKAFNQIFQEKYFLDEIRQSATGSVVHIHELNILINQETSVLPETIALFREIQNENQRMIDDLKLPLQELCDYANGSEPEIDDTIFDALNLVHQQLRKLIDTIQNDILSHITPWQSAMLMNKDLEDRVRWKKNRQNGWRRQSQSSTDQEESVSNVQSSHCSPRVVLCWMRIVFTLMMIMLIVLVLLTGALYGLDLVAQGTCRTVHDDQPFLVSFLTDQLLGTNSNDLIIGESDVQTTFTTMIDDCRNQIHFSQHFLKYHLSRLENGTDHAMNQLNGKIFDKFNASIVDIDIGSDRDRLAKFSIAINSTDIQGTVQQIEDDLKTIETQFEKITVSVPTLPANVVNQIVDDVSIRNL</sequence>
<keyword evidence="2" id="KW-0472">Membrane</keyword>
<dbReference type="AlphaFoldDB" id="A0A814R041"/>
<accession>A0A814R041</accession>
<organism evidence="3 5">
    <name type="scientific">Didymodactylos carnosus</name>
    <dbReference type="NCBI Taxonomy" id="1234261"/>
    <lineage>
        <taxon>Eukaryota</taxon>
        <taxon>Metazoa</taxon>
        <taxon>Spiralia</taxon>
        <taxon>Gnathifera</taxon>
        <taxon>Rotifera</taxon>
        <taxon>Eurotatoria</taxon>
        <taxon>Bdelloidea</taxon>
        <taxon>Philodinida</taxon>
        <taxon>Philodinidae</taxon>
        <taxon>Didymodactylos</taxon>
    </lineage>
</organism>
<evidence type="ECO:0000313" key="5">
    <source>
        <dbReference type="Proteomes" id="UP000663829"/>
    </source>
</evidence>
<keyword evidence="2" id="KW-0812">Transmembrane</keyword>
<keyword evidence="2" id="KW-1133">Transmembrane helix</keyword>
<comment type="caution">
    <text evidence="3">The sequence shown here is derived from an EMBL/GenBank/DDBJ whole genome shotgun (WGS) entry which is preliminary data.</text>
</comment>
<feature type="transmembrane region" description="Helical" evidence="2">
    <location>
        <begin position="275"/>
        <end position="300"/>
    </location>
</feature>
<feature type="region of interest" description="Disordered" evidence="1">
    <location>
        <begin position="242"/>
        <end position="261"/>
    </location>
</feature>
<evidence type="ECO:0000256" key="2">
    <source>
        <dbReference type="SAM" id="Phobius"/>
    </source>
</evidence>